<evidence type="ECO:0000256" key="1">
    <source>
        <dbReference type="SAM" id="MobiDB-lite"/>
    </source>
</evidence>
<accession>A0A9N8KWD4</accession>
<name>A0A9N8KWD4_9PEZI</name>
<gene>
    <name evidence="2" type="ORF">AWRI4620_LOCUS9171</name>
</gene>
<dbReference type="OrthoDB" id="3660917at2759"/>
<protein>
    <submittedName>
        <fullName evidence="2">Uncharacterized protein</fullName>
    </submittedName>
</protein>
<feature type="region of interest" description="Disordered" evidence="1">
    <location>
        <begin position="1"/>
        <end position="23"/>
    </location>
</feature>
<dbReference type="EMBL" id="CAINUL010000018">
    <property type="protein sequence ID" value="CAD0114916.1"/>
    <property type="molecule type" value="Genomic_DNA"/>
</dbReference>
<dbReference type="AlphaFoldDB" id="A0A9N8KWD4"/>
<evidence type="ECO:0000313" key="2">
    <source>
        <dbReference type="EMBL" id="CAD0114916.1"/>
    </source>
</evidence>
<organism evidence="2 3">
    <name type="scientific">Aureobasidium uvarum</name>
    <dbReference type="NCBI Taxonomy" id="2773716"/>
    <lineage>
        <taxon>Eukaryota</taxon>
        <taxon>Fungi</taxon>
        <taxon>Dikarya</taxon>
        <taxon>Ascomycota</taxon>
        <taxon>Pezizomycotina</taxon>
        <taxon>Dothideomycetes</taxon>
        <taxon>Dothideomycetidae</taxon>
        <taxon>Dothideales</taxon>
        <taxon>Saccotheciaceae</taxon>
        <taxon>Aureobasidium</taxon>
    </lineage>
</organism>
<sequence>MTTPTQTSSPKTENPDNVNTCKPIFRNNADAAARGPWRSDPDGISHLGPDGVLRSLNADHTAVLDFRRCSPEELTELAAPLGQVTQDRLVGVDGRDVTDEAQLWAVPEKKWL</sequence>
<dbReference type="Proteomes" id="UP000745764">
    <property type="component" value="Unassembled WGS sequence"/>
</dbReference>
<evidence type="ECO:0000313" key="3">
    <source>
        <dbReference type="Proteomes" id="UP000745764"/>
    </source>
</evidence>
<comment type="caution">
    <text evidence="2">The sequence shown here is derived from an EMBL/GenBank/DDBJ whole genome shotgun (WGS) entry which is preliminary data.</text>
</comment>
<reference evidence="2" key="1">
    <citation type="submission" date="2020-06" db="EMBL/GenBank/DDBJ databases">
        <authorList>
            <person name="Onetto C."/>
        </authorList>
    </citation>
    <scope>NUCLEOTIDE SEQUENCE</scope>
</reference>
<feature type="compositionally biased region" description="Polar residues" evidence="1">
    <location>
        <begin position="1"/>
        <end position="20"/>
    </location>
</feature>
<keyword evidence="3" id="KW-1185">Reference proteome</keyword>
<proteinExistence type="predicted"/>